<dbReference type="PANTHER" id="PTHR48111:SF4">
    <property type="entry name" value="DNA-BINDING DUAL TRANSCRIPTIONAL REGULATOR OMPR"/>
    <property type="match status" value="1"/>
</dbReference>
<keyword evidence="3 6" id="KW-0238">DNA-binding</keyword>
<evidence type="ECO:0000259" key="8">
    <source>
        <dbReference type="PROSITE" id="PS50110"/>
    </source>
</evidence>
<dbReference type="SMART" id="SM00448">
    <property type="entry name" value="REC"/>
    <property type="match status" value="1"/>
</dbReference>
<feature type="region of interest" description="Disordered" evidence="7">
    <location>
        <begin position="120"/>
        <end position="146"/>
    </location>
</feature>
<reference evidence="10 11" key="1">
    <citation type="journal article" date="2006" name="PLoS Genet.">
        <title>Secrets of soil survival revealed by the genome sequence of Arthrobacter aurescens TC1.</title>
        <authorList>
            <person name="Mongodin E.F."/>
            <person name="Shapir N."/>
            <person name="Daugherty S.C."/>
            <person name="DeBoy R.T."/>
            <person name="Emerson J.B."/>
            <person name="Shvartzbeyn A."/>
            <person name="Radune D."/>
            <person name="Vamathevan J."/>
            <person name="Riggs F."/>
            <person name="Grinberg V."/>
            <person name="Khouri H."/>
            <person name="Wackett L.P."/>
            <person name="Nelson K.E."/>
            <person name="Sadowsky M.J."/>
        </authorList>
    </citation>
    <scope>NUCLEOTIDE SEQUENCE [LARGE SCALE GENOMIC DNA]</scope>
    <source>
        <strain evidence="10 11">TC1</strain>
    </source>
</reference>
<dbReference type="Pfam" id="PF00072">
    <property type="entry name" value="Response_reg"/>
    <property type="match status" value="1"/>
</dbReference>
<keyword evidence="10" id="KW-0614">Plasmid</keyword>
<dbReference type="GO" id="GO:0000976">
    <property type="term" value="F:transcription cis-regulatory region binding"/>
    <property type="evidence" value="ECO:0007669"/>
    <property type="project" value="TreeGrafter"/>
</dbReference>
<dbReference type="PROSITE" id="PS50110">
    <property type="entry name" value="RESPONSE_REGULATORY"/>
    <property type="match status" value="1"/>
</dbReference>
<feature type="modified residue" description="4-aspartylphosphate" evidence="5">
    <location>
        <position position="55"/>
    </location>
</feature>
<dbReference type="Proteomes" id="UP000000637">
    <property type="component" value="Plasmid pTC2"/>
</dbReference>
<dbReference type="Gene3D" id="3.40.50.2300">
    <property type="match status" value="1"/>
</dbReference>
<proteinExistence type="predicted"/>
<keyword evidence="11" id="KW-1185">Reference proteome</keyword>
<dbReference type="SUPFAM" id="SSF52172">
    <property type="entry name" value="CheY-like"/>
    <property type="match status" value="1"/>
</dbReference>
<sequence length="259" mass="28761">MGERGVAVVIEDDEDIRAAVAEIFRQSGFAVHAASSGSEGLERVKEHNPDIVTIDIGLPDFDGLEASRRIRTFSDAYVIIVSGRADEADALMGFEAGADDYITKPFRPRELRARIKAMLRRPRSTHQNDNNHPPPVPPKPTDAHAIPVVPADSSDFMHKGLTLDQGTRQAAIDGVPTALTRSQFDILLALLKNGRTVQTKADLVRWLRNEPYNNGSFVSAKEERAVEVHLSNLRKKLGENPKRPRWIETVHGFGYRLTL</sequence>
<name>A1RDR2_PAEAT</name>
<dbReference type="Gene3D" id="6.10.250.690">
    <property type="match status" value="1"/>
</dbReference>
<keyword evidence="2" id="KW-0805">Transcription regulation</keyword>
<dbReference type="Gene3D" id="1.10.10.10">
    <property type="entry name" value="Winged helix-like DNA-binding domain superfamily/Winged helix DNA-binding domain"/>
    <property type="match status" value="1"/>
</dbReference>
<dbReference type="InterPro" id="IPR039420">
    <property type="entry name" value="WalR-like"/>
</dbReference>
<evidence type="ECO:0000256" key="7">
    <source>
        <dbReference type="SAM" id="MobiDB-lite"/>
    </source>
</evidence>
<feature type="domain" description="Response regulatory" evidence="8">
    <location>
        <begin position="6"/>
        <end position="119"/>
    </location>
</feature>
<dbReference type="PROSITE" id="PS51755">
    <property type="entry name" value="OMPR_PHOB"/>
    <property type="match status" value="1"/>
</dbReference>
<protein>
    <submittedName>
        <fullName evidence="10">Two-component system response regulator</fullName>
    </submittedName>
</protein>
<dbReference type="SMART" id="SM00862">
    <property type="entry name" value="Trans_reg_C"/>
    <property type="match status" value="1"/>
</dbReference>
<evidence type="ECO:0000259" key="9">
    <source>
        <dbReference type="PROSITE" id="PS51755"/>
    </source>
</evidence>
<dbReference type="SUPFAM" id="SSF46894">
    <property type="entry name" value="C-terminal effector domain of the bipartite response regulators"/>
    <property type="match status" value="1"/>
</dbReference>
<evidence type="ECO:0000313" key="10">
    <source>
        <dbReference type="EMBL" id="ABM10822.1"/>
    </source>
</evidence>
<evidence type="ECO:0000313" key="11">
    <source>
        <dbReference type="Proteomes" id="UP000000637"/>
    </source>
</evidence>
<dbReference type="CDD" id="cd00383">
    <property type="entry name" value="trans_reg_C"/>
    <property type="match status" value="1"/>
</dbReference>
<dbReference type="InterPro" id="IPR036388">
    <property type="entry name" value="WH-like_DNA-bd_sf"/>
</dbReference>
<evidence type="ECO:0000256" key="2">
    <source>
        <dbReference type="ARBA" id="ARBA00023015"/>
    </source>
</evidence>
<dbReference type="GO" id="GO:0000156">
    <property type="term" value="F:phosphorelay response regulator activity"/>
    <property type="evidence" value="ECO:0007669"/>
    <property type="project" value="TreeGrafter"/>
</dbReference>
<evidence type="ECO:0000256" key="4">
    <source>
        <dbReference type="ARBA" id="ARBA00023163"/>
    </source>
</evidence>
<dbReference type="GO" id="GO:0005829">
    <property type="term" value="C:cytosol"/>
    <property type="evidence" value="ECO:0007669"/>
    <property type="project" value="TreeGrafter"/>
</dbReference>
<gene>
    <name evidence="10" type="ordered locus">AAur_pTC20226</name>
</gene>
<dbReference type="InterPro" id="IPR001789">
    <property type="entry name" value="Sig_transdc_resp-reg_receiver"/>
</dbReference>
<dbReference type="eggNOG" id="COG0745">
    <property type="taxonomic scope" value="Bacteria"/>
</dbReference>
<keyword evidence="1 5" id="KW-0597">Phosphoprotein</keyword>
<geneLocation type="plasmid" evidence="10 11">
    <name>pTC2</name>
</geneLocation>
<keyword evidence="4" id="KW-0804">Transcription</keyword>
<dbReference type="InterPro" id="IPR016032">
    <property type="entry name" value="Sig_transdc_resp-reg_C-effctor"/>
</dbReference>
<dbReference type="PANTHER" id="PTHR48111">
    <property type="entry name" value="REGULATOR OF RPOS"/>
    <property type="match status" value="1"/>
</dbReference>
<dbReference type="GO" id="GO:0006355">
    <property type="term" value="P:regulation of DNA-templated transcription"/>
    <property type="evidence" value="ECO:0007669"/>
    <property type="project" value="InterPro"/>
</dbReference>
<accession>A1RDR2</accession>
<feature type="domain" description="OmpR/PhoB-type" evidence="9">
    <location>
        <begin position="153"/>
        <end position="259"/>
    </location>
</feature>
<dbReference type="CDD" id="cd17574">
    <property type="entry name" value="REC_OmpR"/>
    <property type="match status" value="1"/>
</dbReference>
<dbReference type="HOGENOM" id="CLU_000445_30_4_11"/>
<dbReference type="RefSeq" id="WP_011777279.1">
    <property type="nucleotide sequence ID" value="NC_008713.1"/>
</dbReference>
<organism evidence="10 11">
    <name type="scientific">Paenarthrobacter aurescens (strain TC1)</name>
    <dbReference type="NCBI Taxonomy" id="290340"/>
    <lineage>
        <taxon>Bacteria</taxon>
        <taxon>Bacillati</taxon>
        <taxon>Actinomycetota</taxon>
        <taxon>Actinomycetes</taxon>
        <taxon>Micrococcales</taxon>
        <taxon>Micrococcaceae</taxon>
        <taxon>Paenarthrobacter</taxon>
    </lineage>
</organism>
<evidence type="ECO:0000256" key="6">
    <source>
        <dbReference type="PROSITE-ProRule" id="PRU01091"/>
    </source>
</evidence>
<feature type="DNA-binding region" description="OmpR/PhoB-type" evidence="6">
    <location>
        <begin position="153"/>
        <end position="259"/>
    </location>
</feature>
<evidence type="ECO:0000256" key="5">
    <source>
        <dbReference type="PROSITE-ProRule" id="PRU00169"/>
    </source>
</evidence>
<dbReference type="Pfam" id="PF00486">
    <property type="entry name" value="Trans_reg_C"/>
    <property type="match status" value="1"/>
</dbReference>
<dbReference type="InterPro" id="IPR001867">
    <property type="entry name" value="OmpR/PhoB-type_DNA-bd"/>
</dbReference>
<dbReference type="InterPro" id="IPR011006">
    <property type="entry name" value="CheY-like_superfamily"/>
</dbReference>
<dbReference type="AlphaFoldDB" id="A1RDR2"/>
<dbReference type="KEGG" id="aau:AAur_pTC20226"/>
<evidence type="ECO:0000256" key="3">
    <source>
        <dbReference type="ARBA" id="ARBA00023125"/>
    </source>
</evidence>
<dbReference type="EMBL" id="CP000476">
    <property type="protein sequence ID" value="ABM10822.1"/>
    <property type="molecule type" value="Genomic_DNA"/>
</dbReference>
<evidence type="ECO:0000256" key="1">
    <source>
        <dbReference type="ARBA" id="ARBA00022553"/>
    </source>
</evidence>
<dbReference type="GO" id="GO:0032993">
    <property type="term" value="C:protein-DNA complex"/>
    <property type="evidence" value="ECO:0007669"/>
    <property type="project" value="TreeGrafter"/>
</dbReference>